<dbReference type="NCBIfam" id="TIGR00172">
    <property type="entry name" value="maf"/>
    <property type="match status" value="1"/>
</dbReference>
<evidence type="ECO:0000256" key="4">
    <source>
        <dbReference type="HAMAP-Rule" id="MF_00528"/>
    </source>
</evidence>
<dbReference type="GO" id="GO:0005737">
    <property type="term" value="C:cytoplasm"/>
    <property type="evidence" value="ECO:0007669"/>
    <property type="project" value="UniProtKB-SubCell"/>
</dbReference>
<evidence type="ECO:0000256" key="1">
    <source>
        <dbReference type="ARBA" id="ARBA00001968"/>
    </source>
</evidence>
<dbReference type="AlphaFoldDB" id="A0A3N1Y7S0"/>
<dbReference type="PANTHER" id="PTHR43213:SF5">
    <property type="entry name" value="BIFUNCTIONAL DTTP_UTP PYROPHOSPHATASE_METHYLTRANSFERASE PROTEIN-RELATED"/>
    <property type="match status" value="1"/>
</dbReference>
<evidence type="ECO:0000313" key="5">
    <source>
        <dbReference type="EMBL" id="ROR34869.1"/>
    </source>
</evidence>
<dbReference type="InterPro" id="IPR003697">
    <property type="entry name" value="Maf-like"/>
</dbReference>
<dbReference type="OrthoDB" id="9807767at2"/>
<dbReference type="HAMAP" id="MF_00528">
    <property type="entry name" value="Maf"/>
    <property type="match status" value="1"/>
</dbReference>
<dbReference type="GO" id="GO:0009117">
    <property type="term" value="P:nucleotide metabolic process"/>
    <property type="evidence" value="ECO:0007669"/>
    <property type="project" value="UniProtKB-KW"/>
</dbReference>
<dbReference type="EC" id="3.6.1.9" evidence="4"/>
<keyword evidence="3 4" id="KW-0546">Nucleotide metabolism</keyword>
<dbReference type="PANTHER" id="PTHR43213">
    <property type="entry name" value="BIFUNCTIONAL DTTP/UTP PYROPHOSPHATASE/METHYLTRANSFERASE PROTEIN-RELATED"/>
    <property type="match status" value="1"/>
</dbReference>
<evidence type="ECO:0000256" key="2">
    <source>
        <dbReference type="ARBA" id="ARBA00022801"/>
    </source>
</evidence>
<dbReference type="GO" id="GO:0036218">
    <property type="term" value="F:dTTP diphosphatase activity"/>
    <property type="evidence" value="ECO:0007669"/>
    <property type="project" value="RHEA"/>
</dbReference>
<dbReference type="Pfam" id="PF02545">
    <property type="entry name" value="Maf"/>
    <property type="match status" value="1"/>
</dbReference>
<dbReference type="PIRSF" id="PIRSF006305">
    <property type="entry name" value="Maf"/>
    <property type="match status" value="1"/>
</dbReference>
<name>A0A3N1Y7S0_9GAMM</name>
<comment type="catalytic activity">
    <reaction evidence="4">
        <text>UTP + H2O = UMP + diphosphate + H(+)</text>
        <dbReference type="Rhea" id="RHEA:29395"/>
        <dbReference type="ChEBI" id="CHEBI:15377"/>
        <dbReference type="ChEBI" id="CHEBI:15378"/>
        <dbReference type="ChEBI" id="CHEBI:33019"/>
        <dbReference type="ChEBI" id="CHEBI:46398"/>
        <dbReference type="ChEBI" id="CHEBI:57865"/>
        <dbReference type="EC" id="3.6.1.9"/>
    </reaction>
</comment>
<keyword evidence="6" id="KW-1185">Reference proteome</keyword>
<organism evidence="5 6">
    <name type="scientific">Inmirania thermothiophila</name>
    <dbReference type="NCBI Taxonomy" id="1750597"/>
    <lineage>
        <taxon>Bacteria</taxon>
        <taxon>Pseudomonadati</taxon>
        <taxon>Pseudomonadota</taxon>
        <taxon>Gammaproteobacteria</taxon>
        <taxon>Chromatiales</taxon>
        <taxon>Ectothiorhodospiraceae</taxon>
        <taxon>Inmirania</taxon>
    </lineage>
</organism>
<dbReference type="SUPFAM" id="SSF52972">
    <property type="entry name" value="ITPase-like"/>
    <property type="match status" value="1"/>
</dbReference>
<dbReference type="Proteomes" id="UP000276634">
    <property type="component" value="Unassembled WGS sequence"/>
</dbReference>
<dbReference type="InterPro" id="IPR029001">
    <property type="entry name" value="ITPase-like_fam"/>
</dbReference>
<accession>A0A3N1Y7S0</accession>
<feature type="site" description="Important for substrate specificity" evidence="4">
    <location>
        <position position="14"/>
    </location>
</feature>
<dbReference type="GO" id="GO:0036221">
    <property type="term" value="F:UTP diphosphatase activity"/>
    <property type="evidence" value="ECO:0007669"/>
    <property type="project" value="RHEA"/>
</dbReference>
<sequence length="198" mass="20124">MTAPTIHLASRSPRRRALLAQIGLEAVVVPADVDESPRAGEAPAARVLRLARAKARAGAAAAPAGAVVLGADTEVVVDGEPLGKPADRAEARAMLARLAGRWHEVMTGVAVVHGGGEATRLSVTRVRFRDLDARELAAYAASGEGDDKAGGYAIQGLGAVLVARIEGSYSGVVGLPLAETAELLAAAGVRVLGGREEA</sequence>
<reference evidence="5 6" key="1">
    <citation type="submission" date="2018-11" db="EMBL/GenBank/DDBJ databases">
        <title>Genomic Encyclopedia of Type Strains, Phase IV (KMG-IV): sequencing the most valuable type-strain genomes for metagenomic binning, comparative biology and taxonomic classification.</title>
        <authorList>
            <person name="Goeker M."/>
        </authorList>
    </citation>
    <scope>NUCLEOTIDE SEQUENCE [LARGE SCALE GENOMIC DNA]</scope>
    <source>
        <strain evidence="5 6">DSM 100275</strain>
    </source>
</reference>
<comment type="catalytic activity">
    <reaction evidence="4">
        <text>dTTP + H2O = dTMP + diphosphate + H(+)</text>
        <dbReference type="Rhea" id="RHEA:28534"/>
        <dbReference type="ChEBI" id="CHEBI:15377"/>
        <dbReference type="ChEBI" id="CHEBI:15378"/>
        <dbReference type="ChEBI" id="CHEBI:33019"/>
        <dbReference type="ChEBI" id="CHEBI:37568"/>
        <dbReference type="ChEBI" id="CHEBI:63528"/>
        <dbReference type="EC" id="3.6.1.9"/>
    </reaction>
</comment>
<gene>
    <name evidence="5" type="ORF">EDC57_0778</name>
</gene>
<feature type="active site" description="Proton acceptor" evidence="4">
    <location>
        <position position="72"/>
    </location>
</feature>
<comment type="subcellular location">
    <subcellularLocation>
        <location evidence="4">Cytoplasm</location>
    </subcellularLocation>
</comment>
<evidence type="ECO:0000313" key="6">
    <source>
        <dbReference type="Proteomes" id="UP000276634"/>
    </source>
</evidence>
<dbReference type="EMBL" id="RJVI01000001">
    <property type="protein sequence ID" value="ROR34869.1"/>
    <property type="molecule type" value="Genomic_DNA"/>
</dbReference>
<dbReference type="CDD" id="cd00555">
    <property type="entry name" value="Maf"/>
    <property type="match status" value="1"/>
</dbReference>
<comment type="function">
    <text evidence="4">Nucleoside triphosphate pyrophosphatase that hydrolyzes dTTP and UTP. May have a dual role in cell division arrest and in preventing the incorporation of modified nucleotides into cellular nucleic acids.</text>
</comment>
<dbReference type="RefSeq" id="WP_123400909.1">
    <property type="nucleotide sequence ID" value="NZ_RJVI01000001.1"/>
</dbReference>
<comment type="caution">
    <text evidence="4">Lacks conserved residue(s) required for the propagation of feature annotation.</text>
</comment>
<dbReference type="Gene3D" id="3.90.950.10">
    <property type="match status" value="1"/>
</dbReference>
<feature type="site" description="Important for substrate specificity" evidence="4">
    <location>
        <position position="73"/>
    </location>
</feature>
<keyword evidence="2 4" id="KW-0378">Hydrolase</keyword>
<feature type="site" description="Important for substrate specificity" evidence="4">
    <location>
        <position position="155"/>
    </location>
</feature>
<comment type="cofactor">
    <cofactor evidence="1 4">
        <name>a divalent metal cation</name>
        <dbReference type="ChEBI" id="CHEBI:60240"/>
    </cofactor>
</comment>
<proteinExistence type="inferred from homology"/>
<comment type="similarity">
    <text evidence="4">Belongs to the Maf family. YhdE subfamily.</text>
</comment>
<keyword evidence="4" id="KW-0963">Cytoplasm</keyword>
<protein>
    <recommendedName>
        <fullName evidence="4">dTTP/UTP pyrophosphatase</fullName>
        <shortName evidence="4">dTTPase/UTPase</shortName>
        <ecNumber evidence="4">3.6.1.9</ecNumber>
    </recommendedName>
    <alternativeName>
        <fullName evidence="4">Nucleoside triphosphate pyrophosphatase</fullName>
    </alternativeName>
    <alternativeName>
        <fullName evidence="4">Nucleotide pyrophosphatase</fullName>
        <shortName evidence="4">Nucleotide PPase</shortName>
    </alternativeName>
</protein>
<evidence type="ECO:0000256" key="3">
    <source>
        <dbReference type="ARBA" id="ARBA00023080"/>
    </source>
</evidence>
<comment type="caution">
    <text evidence="5">The sequence shown here is derived from an EMBL/GenBank/DDBJ whole genome shotgun (WGS) entry which is preliminary data.</text>
</comment>